<dbReference type="OMA" id="MELDILM"/>
<evidence type="ECO:0000313" key="1">
    <source>
        <dbReference type="EMBL" id="NYR15098.1"/>
    </source>
</evidence>
<reference evidence="1 2" key="1">
    <citation type="journal article" date="2020" name="Nat. Commun.">
        <title>The structures of two archaeal type IV pili illuminate evolutionary relationships.</title>
        <authorList>
            <person name="Wang F."/>
            <person name="Baquero D.P."/>
            <person name="Su Z."/>
            <person name="Beltran L.C."/>
            <person name="Prangishvili D."/>
            <person name="Krupovic M."/>
            <person name="Egelman E.H."/>
        </authorList>
    </citation>
    <scope>NUCLEOTIDE SEQUENCE [LARGE SCALE GENOMIC DNA]</scope>
    <source>
        <strain evidence="1 2">2GA</strain>
    </source>
</reference>
<protein>
    <submittedName>
        <fullName evidence="1">Uncharacterized protein</fullName>
    </submittedName>
</protein>
<dbReference type="GeneID" id="5056303"/>
<organism evidence="1 2">
    <name type="scientific">Pyrobaculum arsenaticum</name>
    <dbReference type="NCBI Taxonomy" id="121277"/>
    <lineage>
        <taxon>Archaea</taxon>
        <taxon>Thermoproteota</taxon>
        <taxon>Thermoprotei</taxon>
        <taxon>Thermoproteales</taxon>
        <taxon>Thermoproteaceae</taxon>
        <taxon>Pyrobaculum</taxon>
    </lineage>
</organism>
<sequence>MQFLNRLARLLEDLDRISQKYQDEELRAVVSDLYKQLALVVNILEKVYTIYMELDILMKTDLRLDPGAYLEVELPQQPVRLVDYLNKLRSEGHDAAKVLAYQLGTGLVHLEIKDGEVYIRSKTR</sequence>
<proteinExistence type="predicted"/>
<dbReference type="EMBL" id="JAAVJF010000002">
    <property type="protein sequence ID" value="NYR15098.1"/>
    <property type="molecule type" value="Genomic_DNA"/>
</dbReference>
<accession>A0A7L4P7X7</accession>
<dbReference type="Proteomes" id="UP000554766">
    <property type="component" value="Unassembled WGS sequence"/>
</dbReference>
<evidence type="ECO:0000313" key="2">
    <source>
        <dbReference type="Proteomes" id="UP000554766"/>
    </source>
</evidence>
<gene>
    <name evidence="1" type="ORF">HC235_03870</name>
</gene>
<dbReference type="AlphaFoldDB" id="A0A7L4P7X7"/>
<comment type="caution">
    <text evidence="1">The sequence shown here is derived from an EMBL/GenBank/DDBJ whole genome shotgun (WGS) entry which is preliminary data.</text>
</comment>
<name>A0A7L4P7X7_9CREN</name>
<dbReference type="RefSeq" id="WP_011901084.1">
    <property type="nucleotide sequence ID" value="NZ_JAAVJF010000002.1"/>
</dbReference>
<keyword evidence="2" id="KW-1185">Reference proteome</keyword>